<dbReference type="OrthoDB" id="9770036at2"/>
<keyword evidence="3 6" id="KW-0812">Transmembrane</keyword>
<comment type="subcellular location">
    <subcellularLocation>
        <location evidence="1">Cell membrane</location>
        <topology evidence="1">Multi-pass membrane protein</topology>
    </subcellularLocation>
</comment>
<evidence type="ECO:0000256" key="3">
    <source>
        <dbReference type="ARBA" id="ARBA00022692"/>
    </source>
</evidence>
<evidence type="ECO:0000313" key="9">
    <source>
        <dbReference type="EMBL" id="RZF60883.1"/>
    </source>
</evidence>
<feature type="transmembrane region" description="Helical" evidence="6">
    <location>
        <begin position="740"/>
        <end position="759"/>
    </location>
</feature>
<dbReference type="Pfam" id="PF12704">
    <property type="entry name" value="MacB_PCD"/>
    <property type="match status" value="2"/>
</dbReference>
<dbReference type="PANTHER" id="PTHR30572:SF18">
    <property type="entry name" value="ABC-TYPE MACROLIDE FAMILY EXPORT SYSTEM PERMEASE COMPONENT 2"/>
    <property type="match status" value="1"/>
</dbReference>
<keyword evidence="2" id="KW-1003">Cell membrane</keyword>
<dbReference type="EMBL" id="SGIS01000046">
    <property type="protein sequence ID" value="RZF60883.1"/>
    <property type="molecule type" value="Genomic_DNA"/>
</dbReference>
<feature type="transmembrane region" description="Helical" evidence="6">
    <location>
        <begin position="425"/>
        <end position="446"/>
    </location>
</feature>
<evidence type="ECO:0000256" key="5">
    <source>
        <dbReference type="ARBA" id="ARBA00023136"/>
    </source>
</evidence>
<feature type="transmembrane region" description="Helical" evidence="6">
    <location>
        <begin position="771"/>
        <end position="790"/>
    </location>
</feature>
<organism evidence="9 10">
    <name type="scientific">Sphingomonas populi</name>
    <dbReference type="NCBI Taxonomy" id="2484750"/>
    <lineage>
        <taxon>Bacteria</taxon>
        <taxon>Pseudomonadati</taxon>
        <taxon>Pseudomonadota</taxon>
        <taxon>Alphaproteobacteria</taxon>
        <taxon>Sphingomonadales</taxon>
        <taxon>Sphingomonadaceae</taxon>
        <taxon>Sphingomonas</taxon>
    </lineage>
</organism>
<evidence type="ECO:0000256" key="4">
    <source>
        <dbReference type="ARBA" id="ARBA00022989"/>
    </source>
</evidence>
<feature type="transmembrane region" description="Helical" evidence="6">
    <location>
        <begin position="284"/>
        <end position="303"/>
    </location>
</feature>
<name>A0A4Q6XLM5_9SPHN</name>
<proteinExistence type="predicted"/>
<evidence type="ECO:0000259" key="7">
    <source>
        <dbReference type="Pfam" id="PF02687"/>
    </source>
</evidence>
<dbReference type="InterPro" id="IPR003838">
    <property type="entry name" value="ABC3_permease_C"/>
</dbReference>
<dbReference type="InterPro" id="IPR025857">
    <property type="entry name" value="MacB_PCD"/>
</dbReference>
<feature type="transmembrane region" description="Helical" evidence="6">
    <location>
        <begin position="684"/>
        <end position="704"/>
    </location>
</feature>
<reference evidence="9 10" key="1">
    <citation type="submission" date="2019-02" db="EMBL/GenBank/DDBJ databases">
        <authorList>
            <person name="Li Y."/>
        </authorList>
    </citation>
    <scope>NUCLEOTIDE SEQUENCE [LARGE SCALE GENOMIC DNA]</scope>
    <source>
        <strain evidence="9 10">3-7</strain>
    </source>
</reference>
<dbReference type="GO" id="GO:0022857">
    <property type="term" value="F:transmembrane transporter activity"/>
    <property type="evidence" value="ECO:0007669"/>
    <property type="project" value="TreeGrafter"/>
</dbReference>
<protein>
    <submittedName>
        <fullName evidence="9">ABC transporter permease</fullName>
    </submittedName>
</protein>
<dbReference type="InterPro" id="IPR050250">
    <property type="entry name" value="Macrolide_Exporter_MacB"/>
</dbReference>
<feature type="domain" description="ABC3 transporter permease C-terminal" evidence="7">
    <location>
        <begin position="689"/>
        <end position="799"/>
    </location>
</feature>
<dbReference type="PANTHER" id="PTHR30572">
    <property type="entry name" value="MEMBRANE COMPONENT OF TRANSPORTER-RELATED"/>
    <property type="match status" value="1"/>
</dbReference>
<keyword evidence="10" id="KW-1185">Reference proteome</keyword>
<dbReference type="RefSeq" id="WP_130159998.1">
    <property type="nucleotide sequence ID" value="NZ_SGIS01000046.1"/>
</dbReference>
<comment type="caution">
    <text evidence="9">The sequence shown here is derived from an EMBL/GenBank/DDBJ whole genome shotgun (WGS) entry which is preliminary data.</text>
</comment>
<sequence length="807" mass="86375">MNRFALLSLYRSLTRHKLYAVLNIGGLAVGIAVFLVLGLYVRFETSFERWLPDHDKVYAVQTVWNLPGSAGDGAYPYTMGGLLEQMQEDFPGTVGTRIRGGEGSGSVIRGGIATSEDMAQVDPAFFSVFNLPMVKGDGATALREPASILLSESAARKYFGQTDPIGQTMTLAFDAPSSYRVSGVFRDLPKNSDFKLAILTVLPRRPPSDNWYRWGSSSLQTFLRFNTPDAARAFQGKLHAFVDRRGLKDIGENAWGTQQIALLPLDRLHLEPEGSQSASRKMTVATLGVVGLLTLLIAIVNYVNLATARAGLRAREVAMRKVLGADRGTLVRQFIGEAVLTVAVAALVGLILAELGLPLVNAAGGLSLVIPYGVAVPALAALVLLVGIMAGLYPAVLLARFPAASVLASARAPGGGRAGTRTREALVVFQFALAIAFMIGTAVLVAQTRHVRHTDLGFKRDGLLVVRSLRDNTIPAAQRRSVAAALRALPGVTSVSLGNSAVGGSGEDNGNNVPLPGVPGPGPNLRWVITGPGFFQTYGARLVAGRLFDDSHATDDSRVSAKGQAQAIIINRHAIETLHFRSAQDAIGKTVGGDRPRTVIGVIDDMRFFSPREPVGPYYYIYYHDAEAADTAVASVRFSGDPRAMLAAVRGVWQRLVPQVPFDGATAEKRLDAFYQADDRATRLFGMGAGLAVLIGCVGLWGLASFNTSRRVREIGIRKTLGASSSDIVKLLVGQFLRPVLIAKLVAWPLAFFAMRTWLAGFDDRIALSPLFFLGASLLAVVIAVLTVLGQSLRASRAAPAWALRHD</sequence>
<dbReference type="Proteomes" id="UP000292085">
    <property type="component" value="Unassembled WGS sequence"/>
</dbReference>
<gene>
    <name evidence="9" type="ORF">EWE75_20715</name>
</gene>
<dbReference type="Pfam" id="PF02687">
    <property type="entry name" value="FtsX"/>
    <property type="match status" value="2"/>
</dbReference>
<evidence type="ECO:0000256" key="2">
    <source>
        <dbReference type="ARBA" id="ARBA00022475"/>
    </source>
</evidence>
<keyword evidence="5 6" id="KW-0472">Membrane</keyword>
<feature type="transmembrane region" description="Helical" evidence="6">
    <location>
        <begin position="20"/>
        <end position="41"/>
    </location>
</feature>
<accession>A0A4Q6XLM5</accession>
<evidence type="ECO:0000313" key="10">
    <source>
        <dbReference type="Proteomes" id="UP000292085"/>
    </source>
</evidence>
<dbReference type="AlphaFoldDB" id="A0A4Q6XLM5"/>
<feature type="domain" description="ABC3 transporter permease C-terminal" evidence="7">
    <location>
        <begin position="289"/>
        <end position="401"/>
    </location>
</feature>
<evidence type="ECO:0000256" key="6">
    <source>
        <dbReference type="SAM" id="Phobius"/>
    </source>
</evidence>
<dbReference type="GO" id="GO:0005886">
    <property type="term" value="C:plasma membrane"/>
    <property type="evidence" value="ECO:0007669"/>
    <property type="project" value="UniProtKB-SubCell"/>
</dbReference>
<feature type="transmembrane region" description="Helical" evidence="6">
    <location>
        <begin position="369"/>
        <end position="393"/>
    </location>
</feature>
<feature type="domain" description="MacB-like periplasmic core" evidence="8">
    <location>
        <begin position="432"/>
        <end position="621"/>
    </location>
</feature>
<keyword evidence="4 6" id="KW-1133">Transmembrane helix</keyword>
<evidence type="ECO:0000256" key="1">
    <source>
        <dbReference type="ARBA" id="ARBA00004651"/>
    </source>
</evidence>
<evidence type="ECO:0000259" key="8">
    <source>
        <dbReference type="Pfam" id="PF12704"/>
    </source>
</evidence>
<feature type="domain" description="MacB-like periplasmic core" evidence="8">
    <location>
        <begin position="21"/>
        <end position="235"/>
    </location>
</feature>
<feature type="transmembrane region" description="Helical" evidence="6">
    <location>
        <begin position="338"/>
        <end position="357"/>
    </location>
</feature>